<evidence type="ECO:0000313" key="3">
    <source>
        <dbReference type="EMBL" id="RZD18232.1"/>
    </source>
</evidence>
<dbReference type="SUPFAM" id="SSF158472">
    <property type="entry name" value="HAMP domain-like"/>
    <property type="match status" value="1"/>
</dbReference>
<dbReference type="SMART" id="SM00304">
    <property type="entry name" value="HAMP"/>
    <property type="match status" value="1"/>
</dbReference>
<dbReference type="AlphaFoldDB" id="A0A519BLS9"/>
<comment type="caution">
    <text evidence="3">The sequence shown here is derived from an EMBL/GenBank/DDBJ whole genome shotgun (WGS) entry which is preliminary data.</text>
</comment>
<dbReference type="Gene3D" id="6.10.340.10">
    <property type="match status" value="1"/>
</dbReference>
<proteinExistence type="predicted"/>
<evidence type="ECO:0000256" key="1">
    <source>
        <dbReference type="SAM" id="Phobius"/>
    </source>
</evidence>
<feature type="domain" description="HAMP" evidence="2">
    <location>
        <begin position="196"/>
        <end position="248"/>
    </location>
</feature>
<sequence>MSIKIKLILIELILIVGFVIIQIFTYTTTSAISKDMKEMANYNLRYGKLQDLRGYMYKVAAASRQIIIIPAKKLPYKQYVKATDGIVKLYPVLDKLPGGLVVKDLFTKFISHTTQAVDFARQGHQHIAIHTELLATAHYWISMRRHLTKILNTELGYITLIHKKVNNEAVVLNETIFAMVVIFVLILVFIITFLSRGIIKPIEKLTEHATQVSLGKSTDDFIVKSNDEIGKLTIAFNRLQKSYLKAVEMLIKANQNKP</sequence>
<dbReference type="Pfam" id="PF00672">
    <property type="entry name" value="HAMP"/>
    <property type="match status" value="1"/>
</dbReference>
<name>A0A519BLS9_9DELT</name>
<feature type="transmembrane region" description="Helical" evidence="1">
    <location>
        <begin position="176"/>
        <end position="194"/>
    </location>
</feature>
<keyword evidence="1" id="KW-1133">Transmembrane helix</keyword>
<dbReference type="GO" id="GO:0007165">
    <property type="term" value="P:signal transduction"/>
    <property type="evidence" value="ECO:0007669"/>
    <property type="project" value="InterPro"/>
</dbReference>
<accession>A0A519BLS9</accession>
<dbReference type="Proteomes" id="UP000319296">
    <property type="component" value="Unassembled WGS sequence"/>
</dbReference>
<evidence type="ECO:0000259" key="2">
    <source>
        <dbReference type="PROSITE" id="PS50885"/>
    </source>
</evidence>
<protein>
    <submittedName>
        <fullName evidence="3">HAMP domain-containing protein</fullName>
    </submittedName>
</protein>
<keyword evidence="1" id="KW-0472">Membrane</keyword>
<keyword evidence="1" id="KW-0812">Transmembrane</keyword>
<dbReference type="CDD" id="cd06225">
    <property type="entry name" value="HAMP"/>
    <property type="match status" value="1"/>
</dbReference>
<dbReference type="EMBL" id="SGBB01000012">
    <property type="protein sequence ID" value="RZD18232.1"/>
    <property type="molecule type" value="Genomic_DNA"/>
</dbReference>
<reference evidence="3 4" key="1">
    <citation type="journal article" date="2019" name="ISME J.">
        <title>Insights into ecological role of a new deltaproteobacterial order Candidatus Acidulodesulfobacterales by metagenomics and metatranscriptomics.</title>
        <authorList>
            <person name="Tan S."/>
            <person name="Liu J."/>
            <person name="Fang Y."/>
            <person name="Hedlund B.P."/>
            <person name="Lian Z.H."/>
            <person name="Huang L.Y."/>
            <person name="Li J.T."/>
            <person name="Huang L.N."/>
            <person name="Li W.J."/>
            <person name="Jiang H.C."/>
            <person name="Dong H.L."/>
            <person name="Shu W.S."/>
        </authorList>
    </citation>
    <scope>NUCLEOTIDE SEQUENCE [LARGE SCALE GENOMIC DNA]</scope>
    <source>
        <strain evidence="3">AP1</strain>
    </source>
</reference>
<evidence type="ECO:0000313" key="4">
    <source>
        <dbReference type="Proteomes" id="UP000319296"/>
    </source>
</evidence>
<dbReference type="GO" id="GO:0016020">
    <property type="term" value="C:membrane"/>
    <property type="evidence" value="ECO:0007669"/>
    <property type="project" value="InterPro"/>
</dbReference>
<gene>
    <name evidence="3" type="ORF">EVG15_07180</name>
</gene>
<organism evidence="3 4">
    <name type="scientific">Candidatus Acididesulfobacter diazotrophicus</name>
    <dbReference type="NCBI Taxonomy" id="2597226"/>
    <lineage>
        <taxon>Bacteria</taxon>
        <taxon>Deltaproteobacteria</taxon>
        <taxon>Candidatus Acidulodesulfobacterales</taxon>
        <taxon>Candidatus Acididesulfobacter</taxon>
    </lineage>
</organism>
<dbReference type="InterPro" id="IPR003660">
    <property type="entry name" value="HAMP_dom"/>
</dbReference>
<feature type="transmembrane region" description="Helical" evidence="1">
    <location>
        <begin position="7"/>
        <end position="26"/>
    </location>
</feature>
<dbReference type="PROSITE" id="PS50885">
    <property type="entry name" value="HAMP"/>
    <property type="match status" value="1"/>
</dbReference>